<organism evidence="2 3">
    <name type="scientific">Eimeria brunetti</name>
    <dbReference type="NCBI Taxonomy" id="51314"/>
    <lineage>
        <taxon>Eukaryota</taxon>
        <taxon>Sar</taxon>
        <taxon>Alveolata</taxon>
        <taxon>Apicomplexa</taxon>
        <taxon>Conoidasida</taxon>
        <taxon>Coccidia</taxon>
        <taxon>Eucoccidiorida</taxon>
        <taxon>Eimeriorina</taxon>
        <taxon>Eimeriidae</taxon>
        <taxon>Eimeria</taxon>
    </lineage>
</organism>
<dbReference type="GO" id="GO:0005682">
    <property type="term" value="C:U5 snRNP"/>
    <property type="evidence" value="ECO:0007669"/>
    <property type="project" value="TreeGrafter"/>
</dbReference>
<dbReference type="Proteomes" id="UP000030750">
    <property type="component" value="Unassembled WGS sequence"/>
</dbReference>
<dbReference type="GO" id="GO:0000244">
    <property type="term" value="P:spliceosomal tri-snRNP complex assembly"/>
    <property type="evidence" value="ECO:0007669"/>
    <property type="project" value="TreeGrafter"/>
</dbReference>
<dbReference type="AlphaFoldDB" id="U6LXD5"/>
<protein>
    <submittedName>
        <fullName evidence="2">Mov34/MPN/PAD-1, related</fullName>
    </submittedName>
</protein>
<dbReference type="GO" id="GO:0030619">
    <property type="term" value="F:U1 snRNA binding"/>
    <property type="evidence" value="ECO:0007669"/>
    <property type="project" value="TreeGrafter"/>
</dbReference>
<accession>U6LXD5</accession>
<dbReference type="GO" id="GO:0030623">
    <property type="term" value="F:U5 snRNA binding"/>
    <property type="evidence" value="ECO:0007669"/>
    <property type="project" value="TreeGrafter"/>
</dbReference>
<proteinExistence type="predicted"/>
<evidence type="ECO:0000313" key="2">
    <source>
        <dbReference type="EMBL" id="CDJ52440.1"/>
    </source>
</evidence>
<gene>
    <name evidence="2" type="ORF">EBH_0003840</name>
</gene>
<dbReference type="InterPro" id="IPR012591">
    <property type="entry name" value="PRO8NT"/>
</dbReference>
<dbReference type="GO" id="GO:0097157">
    <property type="term" value="F:pre-mRNA intronic binding"/>
    <property type="evidence" value="ECO:0007669"/>
    <property type="project" value="TreeGrafter"/>
</dbReference>
<dbReference type="InterPro" id="IPR027652">
    <property type="entry name" value="PRP8"/>
</dbReference>
<dbReference type="EMBL" id="HG713131">
    <property type="protein sequence ID" value="CDJ52440.1"/>
    <property type="molecule type" value="Genomic_DNA"/>
</dbReference>
<sequence>MSSRKFRHDRRVYLGALKFLPHAVYKLLENMPMPWEQARNVQVLYHSTGAITFVAEIPFVIEPVYLAQWGSAWILMRREKRDRRHFKRMRFPPFDDEEPPLDYGENVLAVEPLDAIRMELDEEEDAPVAEWLYSSKPLQHEAAYVKGPSYRRWRLEVQQLAVLQRLAHQLLSDLQDTNYFYLFNLESFCTAKALNLAIPGGPKFEPLFRDIQEEDEDWNEFNDVCKIIIRQQIRTEYRVAFPHLYNNRPRRVALPPYHSPAVAFVKPEDPDLPAFYFDPIINPLPAYKMSADADALVGKHQLHQLHQLQQLQQLQRQGHQEQQGAAETE</sequence>
<dbReference type="VEuPathDB" id="ToxoDB:EBH_0003840"/>
<reference evidence="2" key="1">
    <citation type="submission" date="2013-10" db="EMBL/GenBank/DDBJ databases">
        <title>Genomic analysis of the causative agents of coccidiosis in chickens.</title>
        <authorList>
            <person name="Reid A.J."/>
            <person name="Blake D."/>
            <person name="Billington K."/>
            <person name="Browne H."/>
            <person name="Dunn M."/>
            <person name="Hung S."/>
            <person name="Kawahara F."/>
            <person name="Miranda-Saavedra D."/>
            <person name="Mourier T."/>
            <person name="Nagra H."/>
            <person name="Otto T.D."/>
            <person name="Rawlings N."/>
            <person name="Sanchez A."/>
            <person name="Sanders M."/>
            <person name="Subramaniam C."/>
            <person name="Tay Y."/>
            <person name="Dear P."/>
            <person name="Doerig C."/>
            <person name="Gruber A."/>
            <person name="Parkinson J."/>
            <person name="Shirley M."/>
            <person name="Wan K.L."/>
            <person name="Berriman M."/>
            <person name="Tomley F."/>
            <person name="Pain A."/>
        </authorList>
    </citation>
    <scope>NUCLEOTIDE SEQUENCE [LARGE SCALE GENOMIC DNA]</scope>
    <source>
        <strain evidence="2">Houghton</strain>
    </source>
</reference>
<dbReference type="OrthoDB" id="1931567at2759"/>
<dbReference type="GO" id="GO:0030620">
    <property type="term" value="F:U2 snRNA binding"/>
    <property type="evidence" value="ECO:0007669"/>
    <property type="project" value="TreeGrafter"/>
</dbReference>
<name>U6LXD5_9EIME</name>
<reference evidence="2" key="2">
    <citation type="submission" date="2013-10" db="EMBL/GenBank/DDBJ databases">
        <authorList>
            <person name="Aslett M."/>
        </authorList>
    </citation>
    <scope>NUCLEOTIDE SEQUENCE [LARGE SCALE GENOMIC DNA]</scope>
    <source>
        <strain evidence="2">Houghton</strain>
    </source>
</reference>
<evidence type="ECO:0000313" key="3">
    <source>
        <dbReference type="Proteomes" id="UP000030750"/>
    </source>
</evidence>
<dbReference type="PANTHER" id="PTHR11140">
    <property type="entry name" value="PRE-MRNA SPLICING FACTOR PRP8"/>
    <property type="match status" value="1"/>
</dbReference>
<keyword evidence="3" id="KW-1185">Reference proteome</keyword>
<evidence type="ECO:0000259" key="1">
    <source>
        <dbReference type="Pfam" id="PF08082"/>
    </source>
</evidence>
<feature type="domain" description="PRO8NT" evidence="1">
    <location>
        <begin position="1"/>
        <end position="133"/>
    </location>
</feature>
<dbReference type="Pfam" id="PF08082">
    <property type="entry name" value="PRO8NT"/>
    <property type="match status" value="1"/>
</dbReference>
<dbReference type="PANTHER" id="PTHR11140:SF0">
    <property type="entry name" value="PRE-MRNA-PROCESSING-SPLICING FACTOR 8"/>
    <property type="match status" value="1"/>
</dbReference>
<dbReference type="GO" id="GO:0071013">
    <property type="term" value="C:catalytic step 2 spliceosome"/>
    <property type="evidence" value="ECO:0007669"/>
    <property type="project" value="TreeGrafter"/>
</dbReference>
<dbReference type="GO" id="GO:0017070">
    <property type="term" value="F:U6 snRNA binding"/>
    <property type="evidence" value="ECO:0007669"/>
    <property type="project" value="TreeGrafter"/>
</dbReference>